<gene>
    <name evidence="1" type="ORF">FYJ24_08295</name>
</gene>
<evidence type="ECO:0000313" key="2">
    <source>
        <dbReference type="Proteomes" id="UP000470875"/>
    </source>
</evidence>
<comment type="caution">
    <text evidence="1">The sequence shown here is derived from an EMBL/GenBank/DDBJ whole genome shotgun (WGS) entry which is preliminary data.</text>
</comment>
<proteinExistence type="predicted"/>
<protein>
    <submittedName>
        <fullName evidence="1">Uncharacterized protein</fullName>
    </submittedName>
</protein>
<dbReference type="EMBL" id="VULO01000009">
    <property type="protein sequence ID" value="MSS84761.1"/>
    <property type="molecule type" value="Genomic_DNA"/>
</dbReference>
<keyword evidence="2" id="KW-1185">Reference proteome</keyword>
<dbReference type="Proteomes" id="UP000470875">
    <property type="component" value="Unassembled WGS sequence"/>
</dbReference>
<sequence length="401" mass="43297">MSDEVEVVSDGEGALVVGSNKAVRRFLKQNGLAKVADSIDLERLRKTLGVGSDLLESVSTIAEQSAMYLRLTPESAQRLKDAGGLMSTKTKGISHAMLGKTGDSSMKWLQVDTKASSLVSNPAVLAGVGGLMSQAAQQAEAQELREFLVRIEGKLDDVRRSQRNAVIARMQTAAGQIEDAQTLRENGGDPRTLWDKVQGAHSAIINVQEETLLALGSLAEKAQAEDKPGAIKKATSEIEQEVALHLAVLARCFELEDQFRIIELDHVMATAPDYLEGHRQGVAEHREKRRGAVLGKTQSLMQQLDRSGAVANENILLHSRAARVIVKSLNATAESIEDFHQTLGVSIAREEISALPWREAWKDPEQRKTAGKEAGQKALVGLGTAAVGAGTIIVKLRNPKK</sequence>
<dbReference type="RefSeq" id="WP_154545409.1">
    <property type="nucleotide sequence ID" value="NZ_VULO01000009.1"/>
</dbReference>
<accession>A0A6N7W5T3</accession>
<dbReference type="AlphaFoldDB" id="A0A6N7W5T3"/>
<reference evidence="1 2" key="1">
    <citation type="submission" date="2019-08" db="EMBL/GenBank/DDBJ databases">
        <title>In-depth cultivation of the pig gut microbiome towards novel bacterial diversity and tailored functional studies.</title>
        <authorList>
            <person name="Wylensek D."/>
            <person name="Hitch T.C.A."/>
            <person name="Clavel T."/>
        </authorList>
    </citation>
    <scope>NUCLEOTIDE SEQUENCE [LARGE SCALE GENOMIC DNA]</scope>
    <source>
        <strain evidence="1 2">WB03_NA08</strain>
    </source>
</reference>
<evidence type="ECO:0000313" key="1">
    <source>
        <dbReference type="EMBL" id="MSS84761.1"/>
    </source>
</evidence>
<name>A0A6N7W5T3_9ACTO</name>
<organism evidence="1 2">
    <name type="scientific">Scrofimicrobium canadense</name>
    <dbReference type="NCBI Taxonomy" id="2652290"/>
    <lineage>
        <taxon>Bacteria</taxon>
        <taxon>Bacillati</taxon>
        <taxon>Actinomycetota</taxon>
        <taxon>Actinomycetes</taxon>
        <taxon>Actinomycetales</taxon>
        <taxon>Actinomycetaceae</taxon>
        <taxon>Scrofimicrobium</taxon>
    </lineage>
</organism>